<feature type="transmembrane region" description="Helical" evidence="1">
    <location>
        <begin position="147"/>
        <end position="168"/>
    </location>
</feature>
<keyword evidence="1" id="KW-1133">Transmembrane helix</keyword>
<feature type="transmembrane region" description="Helical" evidence="1">
    <location>
        <begin position="120"/>
        <end position="141"/>
    </location>
</feature>
<dbReference type="PANTHER" id="PTHR36434">
    <property type="entry name" value="MEMBRANE PROTEASE YUGP-RELATED"/>
    <property type="match status" value="1"/>
</dbReference>
<name>A0A2M9ARQ3_9BACT</name>
<accession>A0A2M9ARQ3</accession>
<dbReference type="RefSeq" id="WP_100338332.1">
    <property type="nucleotide sequence ID" value="NZ_PGFA01000004.1"/>
</dbReference>
<dbReference type="Proteomes" id="UP000228535">
    <property type="component" value="Unassembled WGS sequence"/>
</dbReference>
<evidence type="ECO:0000256" key="1">
    <source>
        <dbReference type="SAM" id="Phobius"/>
    </source>
</evidence>
<dbReference type="EMBL" id="PGFA01000004">
    <property type="protein sequence ID" value="PJJ48386.1"/>
    <property type="molecule type" value="Genomic_DNA"/>
</dbReference>
<evidence type="ECO:0000313" key="2">
    <source>
        <dbReference type="EMBL" id="PJJ48386.1"/>
    </source>
</evidence>
<gene>
    <name evidence="2" type="ORF">CLV45_4088</name>
</gene>
<dbReference type="AlphaFoldDB" id="A0A2M9ARQ3"/>
<organism evidence="2 3">
    <name type="scientific">Hymenobacter chitinivorans DSM 11115</name>
    <dbReference type="NCBI Taxonomy" id="1121954"/>
    <lineage>
        <taxon>Bacteria</taxon>
        <taxon>Pseudomonadati</taxon>
        <taxon>Bacteroidota</taxon>
        <taxon>Cytophagia</taxon>
        <taxon>Cytophagales</taxon>
        <taxon>Hymenobacteraceae</taxon>
        <taxon>Hymenobacter</taxon>
    </lineage>
</organism>
<dbReference type="PANTHER" id="PTHR36434:SF1">
    <property type="entry name" value="MEMBRANE PROTEASE YUGP-RELATED"/>
    <property type="match status" value="1"/>
</dbReference>
<evidence type="ECO:0008006" key="4">
    <source>
        <dbReference type="Google" id="ProtNLM"/>
    </source>
</evidence>
<dbReference type="OrthoDB" id="9784298at2"/>
<dbReference type="InterPro" id="IPR007395">
    <property type="entry name" value="Zn_peptidase_2"/>
</dbReference>
<reference evidence="2 3" key="1">
    <citation type="submission" date="2017-11" db="EMBL/GenBank/DDBJ databases">
        <title>Genomic Encyclopedia of Archaeal and Bacterial Type Strains, Phase II (KMG-II): From Individual Species to Whole Genera.</title>
        <authorList>
            <person name="Goeker M."/>
        </authorList>
    </citation>
    <scope>NUCLEOTIDE SEQUENCE [LARGE SCALE GENOMIC DNA]</scope>
    <source>
        <strain evidence="2 3">DSM 11115</strain>
    </source>
</reference>
<comment type="caution">
    <text evidence="2">The sequence shown here is derived from an EMBL/GenBank/DDBJ whole genome shotgun (WGS) entry which is preliminary data.</text>
</comment>
<keyword evidence="1" id="KW-0812">Transmembrane</keyword>
<keyword evidence="3" id="KW-1185">Reference proteome</keyword>
<evidence type="ECO:0000313" key="3">
    <source>
        <dbReference type="Proteomes" id="UP000228535"/>
    </source>
</evidence>
<protein>
    <recommendedName>
        <fullName evidence="4">Zinc metallopeptidase</fullName>
    </recommendedName>
</protein>
<sequence>MYYNASPIYFLVIAAMIVSWLIQWRLRSKMTTYGQIGLQSGLSGRQIAELMLADHGITDVRVISTEGRLTDHYNPTDKTVNLSEVVYEERSAAAAAIAAHECGHAVQHATAYSMLQFRSAMVPALSSVSTFMPWILLAGVVMIRTSLIPLGVGIALFSLTTLFSFVTLPVEFDASRRALAWIDRRGIVTAKEHAMAKDALWWAAMTYVVAAISSLATLLYYVSLFMGSRDRR</sequence>
<keyword evidence="1" id="KW-0472">Membrane</keyword>
<feature type="transmembrane region" description="Helical" evidence="1">
    <location>
        <begin position="199"/>
        <end position="222"/>
    </location>
</feature>
<proteinExistence type="predicted"/>
<dbReference type="Pfam" id="PF04298">
    <property type="entry name" value="Zn_peptidase_2"/>
    <property type="match status" value="1"/>
</dbReference>
<feature type="transmembrane region" description="Helical" evidence="1">
    <location>
        <begin position="6"/>
        <end position="22"/>
    </location>
</feature>